<evidence type="ECO:0000256" key="1">
    <source>
        <dbReference type="SAM" id="SignalP"/>
    </source>
</evidence>
<evidence type="ECO:0000313" key="4">
    <source>
        <dbReference type="Proteomes" id="UP000022835"/>
    </source>
</evidence>
<keyword evidence="4" id="KW-1185">Reference proteome</keyword>
<dbReference type="AlphaFoldDB" id="A0A064CEY2"/>
<accession>A0A064CEY2</accession>
<sequence length="144" mass="15028">MKPVRCFPAALTIAMTSAVLFPASAAATPSSGIEAETMVQSTLNGRDFVTRELTIAPGGTTGWHYHPGQVFGVIKQGTLTHYKGDCSVDGVYSAGDSISEGSGTGYIHEGRNEGPVPVVMWVLYIKPAGSQLAVDAPNPGCPFE</sequence>
<dbReference type="Pfam" id="PF07883">
    <property type="entry name" value="Cupin_2"/>
    <property type="match status" value="1"/>
</dbReference>
<dbReference type="InterPro" id="IPR014710">
    <property type="entry name" value="RmlC-like_jellyroll"/>
</dbReference>
<name>A0A064CEY2_9MYCO</name>
<comment type="caution">
    <text evidence="3">The sequence shown here is derived from an EMBL/GenBank/DDBJ whole genome shotgun (WGS) entry which is preliminary data.</text>
</comment>
<evidence type="ECO:0000259" key="2">
    <source>
        <dbReference type="Pfam" id="PF07883"/>
    </source>
</evidence>
<dbReference type="RefSeq" id="WP_036341600.1">
    <property type="nucleotide sequence ID" value="NZ_JALN02000001.1"/>
</dbReference>
<dbReference type="Gene3D" id="2.60.120.10">
    <property type="entry name" value="Jelly Rolls"/>
    <property type="match status" value="1"/>
</dbReference>
<reference evidence="3" key="1">
    <citation type="submission" date="2014-05" db="EMBL/GenBank/DDBJ databases">
        <title>Genome sequence of Mycobacterium aromaticivorans strain JS19b1T (= DSM 45407T).</title>
        <authorList>
            <person name="Kwak Y."/>
            <person name="Park G.-S."/>
            <person name="Li Q.X."/>
            <person name="Lee S.-E."/>
            <person name="Shin J.-H."/>
        </authorList>
    </citation>
    <scope>NUCLEOTIDE SEQUENCE [LARGE SCALE GENOMIC DNA]</scope>
    <source>
        <strain evidence="3">JS19b1</strain>
    </source>
</reference>
<dbReference type="EMBL" id="JALN02000001">
    <property type="protein sequence ID" value="KDE99199.1"/>
    <property type="molecule type" value="Genomic_DNA"/>
</dbReference>
<dbReference type="InterPro" id="IPR013096">
    <property type="entry name" value="Cupin_2"/>
</dbReference>
<dbReference type="STRING" id="1440774.Y900_009620"/>
<dbReference type="OrthoDB" id="129561at2"/>
<dbReference type="eggNOG" id="COG1917">
    <property type="taxonomic scope" value="Bacteria"/>
</dbReference>
<dbReference type="SUPFAM" id="SSF51182">
    <property type="entry name" value="RmlC-like cupins"/>
    <property type="match status" value="1"/>
</dbReference>
<gene>
    <name evidence="3" type="ORF">Y900_009620</name>
</gene>
<proteinExistence type="predicted"/>
<dbReference type="InterPro" id="IPR011051">
    <property type="entry name" value="RmlC_Cupin_sf"/>
</dbReference>
<organism evidence="3 4">
    <name type="scientific">Mycolicibacterium aromaticivorans JS19b1 = JCM 16368</name>
    <dbReference type="NCBI Taxonomy" id="1440774"/>
    <lineage>
        <taxon>Bacteria</taxon>
        <taxon>Bacillati</taxon>
        <taxon>Actinomycetota</taxon>
        <taxon>Actinomycetes</taxon>
        <taxon>Mycobacteriales</taxon>
        <taxon>Mycobacteriaceae</taxon>
        <taxon>Mycolicibacterium</taxon>
    </lineage>
</organism>
<dbReference type="Proteomes" id="UP000022835">
    <property type="component" value="Unassembled WGS sequence"/>
</dbReference>
<evidence type="ECO:0000313" key="3">
    <source>
        <dbReference type="EMBL" id="KDE99199.1"/>
    </source>
</evidence>
<feature type="domain" description="Cupin type-2" evidence="2">
    <location>
        <begin position="53"/>
        <end position="122"/>
    </location>
</feature>
<keyword evidence="1" id="KW-0732">Signal</keyword>
<feature type="signal peptide" evidence="1">
    <location>
        <begin position="1"/>
        <end position="25"/>
    </location>
</feature>
<protein>
    <submittedName>
        <fullName evidence="3">Cupin</fullName>
    </submittedName>
</protein>
<feature type="chain" id="PRO_5001623135" evidence="1">
    <location>
        <begin position="26"/>
        <end position="144"/>
    </location>
</feature>